<evidence type="ECO:0000313" key="2">
    <source>
        <dbReference type="Proteomes" id="UP000249891"/>
    </source>
</evidence>
<protein>
    <submittedName>
        <fullName evidence="1">Uncharacterized protein conserved in bacteria</fullName>
    </submittedName>
</protein>
<dbReference type="Proteomes" id="UP000249891">
    <property type="component" value="Unassembled WGS sequence"/>
</dbReference>
<proteinExistence type="predicted"/>
<dbReference type="AlphaFoldDB" id="A0A2X2RFF6"/>
<dbReference type="PANTHER" id="PTHR35145:SF1">
    <property type="entry name" value="CYTOPLASMIC PROTEIN"/>
    <property type="match status" value="1"/>
</dbReference>
<dbReference type="EMBL" id="UARG01000017">
    <property type="protein sequence ID" value="SQA77894.1"/>
    <property type="molecule type" value="Genomic_DNA"/>
</dbReference>
<name>A0A2X2RFF6_CAPOC</name>
<reference evidence="1 2" key="1">
    <citation type="submission" date="2018-06" db="EMBL/GenBank/DDBJ databases">
        <authorList>
            <consortium name="Pathogen Informatics"/>
            <person name="Doyle S."/>
        </authorList>
    </citation>
    <scope>NUCLEOTIDE SEQUENCE [LARGE SCALE GENOMIC DNA]</scope>
    <source>
        <strain evidence="1 2">NCTC11546</strain>
    </source>
</reference>
<dbReference type="Gene3D" id="3.90.1150.30">
    <property type="match status" value="1"/>
</dbReference>
<accession>A0A2X2RFF6</accession>
<dbReference type="SUPFAM" id="SSF142906">
    <property type="entry name" value="YjbR-like"/>
    <property type="match status" value="1"/>
</dbReference>
<dbReference type="InterPro" id="IPR058532">
    <property type="entry name" value="YjbR/MT2646/Rv2570-like"/>
</dbReference>
<dbReference type="PANTHER" id="PTHR35145">
    <property type="entry name" value="CYTOPLASMIC PROTEIN-RELATED"/>
    <property type="match status" value="1"/>
</dbReference>
<organism evidence="1 2">
    <name type="scientific">Capnocytophaga ochracea</name>
    <dbReference type="NCBI Taxonomy" id="1018"/>
    <lineage>
        <taxon>Bacteria</taxon>
        <taxon>Pseudomonadati</taxon>
        <taxon>Bacteroidota</taxon>
        <taxon>Flavobacteriia</taxon>
        <taxon>Flavobacteriales</taxon>
        <taxon>Flavobacteriaceae</taxon>
        <taxon>Capnocytophaga</taxon>
    </lineage>
</organism>
<dbReference type="Pfam" id="PF04237">
    <property type="entry name" value="YjbR"/>
    <property type="match status" value="1"/>
</dbReference>
<evidence type="ECO:0000313" key="1">
    <source>
        <dbReference type="EMBL" id="SQA77894.1"/>
    </source>
</evidence>
<sequence>MCAKLLLSYIYYLNKMNIETFRDFCLTLPHATEDMPFGENFLVFRMANRIFALINLNRVPMSVSLKCEPERAVELREEYPDKIVAGYHLNKKHWNTILLESLPEALIKEMVQHSYDQVLAKVPKKEREALGV</sequence>
<gene>
    <name evidence="1" type="primary">yjbR_1</name>
    <name evidence="1" type="ORF">NCTC11546_01119</name>
</gene>
<dbReference type="InterPro" id="IPR038056">
    <property type="entry name" value="YjbR-like_sf"/>
</dbReference>
<dbReference type="InterPro" id="IPR007351">
    <property type="entry name" value="YjbR"/>
</dbReference>